<reference evidence="8" key="1">
    <citation type="submission" date="2021-01" db="EMBL/GenBank/DDBJ databases">
        <authorList>
            <person name="Corre E."/>
            <person name="Pelletier E."/>
            <person name="Niang G."/>
            <person name="Scheremetjew M."/>
            <person name="Finn R."/>
            <person name="Kale V."/>
            <person name="Holt S."/>
            <person name="Cochrane G."/>
            <person name="Meng A."/>
            <person name="Brown T."/>
            <person name="Cohen L."/>
        </authorList>
    </citation>
    <scope>NUCLEOTIDE SEQUENCE</scope>
    <source>
        <strain evidence="8">CCMP3105</strain>
    </source>
</reference>
<dbReference type="InterPro" id="IPR037185">
    <property type="entry name" value="EmrE-like"/>
</dbReference>
<feature type="transmembrane region" description="Helical" evidence="6">
    <location>
        <begin position="181"/>
        <end position="198"/>
    </location>
</feature>
<dbReference type="Pfam" id="PF00892">
    <property type="entry name" value="EamA"/>
    <property type="match status" value="2"/>
</dbReference>
<evidence type="ECO:0000256" key="5">
    <source>
        <dbReference type="SAM" id="MobiDB-lite"/>
    </source>
</evidence>
<evidence type="ECO:0000256" key="6">
    <source>
        <dbReference type="SAM" id="Phobius"/>
    </source>
</evidence>
<organism evidence="8">
    <name type="scientific">Alexandrium monilatum</name>
    <dbReference type="NCBI Taxonomy" id="311494"/>
    <lineage>
        <taxon>Eukaryota</taxon>
        <taxon>Sar</taxon>
        <taxon>Alveolata</taxon>
        <taxon>Dinophyceae</taxon>
        <taxon>Gonyaulacales</taxon>
        <taxon>Pyrocystaceae</taxon>
        <taxon>Alexandrium</taxon>
    </lineage>
</organism>
<dbReference type="PANTHER" id="PTHR22911">
    <property type="entry name" value="ACYL-MALONYL CONDENSING ENZYME-RELATED"/>
    <property type="match status" value="1"/>
</dbReference>
<feature type="transmembrane region" description="Helical" evidence="6">
    <location>
        <begin position="237"/>
        <end position="256"/>
    </location>
</feature>
<dbReference type="GO" id="GO:0016020">
    <property type="term" value="C:membrane"/>
    <property type="evidence" value="ECO:0007669"/>
    <property type="project" value="UniProtKB-SubCell"/>
</dbReference>
<proteinExistence type="predicted"/>
<evidence type="ECO:0000256" key="1">
    <source>
        <dbReference type="ARBA" id="ARBA00004141"/>
    </source>
</evidence>
<dbReference type="SUPFAM" id="SSF103481">
    <property type="entry name" value="Multidrug resistance efflux transporter EmrE"/>
    <property type="match status" value="2"/>
</dbReference>
<feature type="transmembrane region" description="Helical" evidence="6">
    <location>
        <begin position="77"/>
        <end position="96"/>
    </location>
</feature>
<feature type="region of interest" description="Disordered" evidence="5">
    <location>
        <begin position="301"/>
        <end position="328"/>
    </location>
</feature>
<protein>
    <recommendedName>
        <fullName evidence="7">EamA domain-containing protein</fullName>
    </recommendedName>
</protein>
<comment type="subcellular location">
    <subcellularLocation>
        <location evidence="1">Membrane</location>
        <topology evidence="1">Multi-pass membrane protein</topology>
    </subcellularLocation>
</comment>
<sequence length="339" mass="35544">MLKLASTDSRMPATQLALIRVLFQAVFCTVGMVLRRVPILPRQHRNIWVYIGGRGFFGGLAMLLGIGAIMLLPLGDAQALSDLYPVFAAVLARVWLQEPLQAALPFALVLSIGGSMLISQPAFLFGRSSGAAAPCIPVAMGPFSLCKETLGYATAVLTSLAMAVCYPLVRKATAAHPLQLVAALTLFQALWTVVYVLLSSERFLPPSDLSPHAVCLIGGMVCCVFTYQVAFSRGTQLIPAGLGSVLASTDVVWAYVYQTFAFGQAPGLLNLAGMGCVLLAVTLLGAEKVLRALRSEEAQHSSHLAGAGRGRCETGAPGPALPPASPQGQLKGVALLEGA</sequence>
<accession>A0A7S4SYH1</accession>
<evidence type="ECO:0000256" key="4">
    <source>
        <dbReference type="ARBA" id="ARBA00023136"/>
    </source>
</evidence>
<keyword evidence="4 6" id="KW-0472">Membrane</keyword>
<evidence type="ECO:0000256" key="3">
    <source>
        <dbReference type="ARBA" id="ARBA00022989"/>
    </source>
</evidence>
<keyword evidence="3 6" id="KW-1133">Transmembrane helix</keyword>
<feature type="transmembrane region" description="Helical" evidence="6">
    <location>
        <begin position="268"/>
        <end position="286"/>
    </location>
</feature>
<feature type="transmembrane region" description="Helical" evidence="6">
    <location>
        <begin position="103"/>
        <end position="124"/>
    </location>
</feature>
<evidence type="ECO:0000259" key="7">
    <source>
        <dbReference type="Pfam" id="PF00892"/>
    </source>
</evidence>
<dbReference type="PANTHER" id="PTHR22911:SF6">
    <property type="entry name" value="SOLUTE CARRIER FAMILY 35 MEMBER G1"/>
    <property type="match status" value="1"/>
</dbReference>
<evidence type="ECO:0000313" key="8">
    <source>
        <dbReference type="EMBL" id="CAE4659856.1"/>
    </source>
</evidence>
<dbReference type="EMBL" id="HBNR01082555">
    <property type="protein sequence ID" value="CAE4659856.1"/>
    <property type="molecule type" value="Transcribed_RNA"/>
</dbReference>
<gene>
    <name evidence="8" type="ORF">AMON00008_LOCUS59079</name>
</gene>
<name>A0A7S4SYH1_9DINO</name>
<dbReference type="InterPro" id="IPR000620">
    <property type="entry name" value="EamA_dom"/>
</dbReference>
<feature type="transmembrane region" description="Helical" evidence="6">
    <location>
        <begin position="47"/>
        <end position="71"/>
    </location>
</feature>
<feature type="transmembrane region" description="Helical" evidence="6">
    <location>
        <begin position="210"/>
        <end position="230"/>
    </location>
</feature>
<feature type="domain" description="EamA" evidence="7">
    <location>
        <begin position="10"/>
        <end position="119"/>
    </location>
</feature>
<evidence type="ECO:0000256" key="2">
    <source>
        <dbReference type="ARBA" id="ARBA00022692"/>
    </source>
</evidence>
<keyword evidence="2 6" id="KW-0812">Transmembrane</keyword>
<feature type="domain" description="EamA" evidence="7">
    <location>
        <begin position="150"/>
        <end position="284"/>
    </location>
</feature>
<dbReference type="AlphaFoldDB" id="A0A7S4SYH1"/>
<feature type="transmembrane region" description="Helical" evidence="6">
    <location>
        <begin position="150"/>
        <end position="169"/>
    </location>
</feature>
<feature type="transmembrane region" description="Helical" evidence="6">
    <location>
        <begin position="12"/>
        <end position="35"/>
    </location>
</feature>